<dbReference type="PANTHER" id="PTHR31158">
    <property type="entry name" value="DUAL OXIDASE 2"/>
    <property type="match status" value="1"/>
</dbReference>
<accession>A0A3B4GXL9</accession>
<keyword evidence="4 7" id="KW-1133">Transmembrane helix</keyword>
<feature type="transmembrane region" description="Helical" evidence="7">
    <location>
        <begin position="20"/>
        <end position="42"/>
    </location>
</feature>
<evidence type="ECO:0000256" key="2">
    <source>
        <dbReference type="ARBA" id="ARBA00009816"/>
    </source>
</evidence>
<reference evidence="8" key="1">
    <citation type="submission" date="2023-09" db="UniProtKB">
        <authorList>
            <consortium name="Ensembl"/>
        </authorList>
    </citation>
    <scope>IDENTIFICATION</scope>
</reference>
<evidence type="ECO:0000256" key="7">
    <source>
        <dbReference type="SAM" id="Phobius"/>
    </source>
</evidence>
<dbReference type="Pfam" id="PF10204">
    <property type="entry name" value="DuoxA"/>
    <property type="match status" value="1"/>
</dbReference>
<dbReference type="GO" id="GO:0015031">
    <property type="term" value="P:protein transport"/>
    <property type="evidence" value="ECO:0007669"/>
    <property type="project" value="InterPro"/>
</dbReference>
<keyword evidence="6" id="KW-0325">Glycoprotein</keyword>
<proteinExistence type="inferred from homology"/>
<dbReference type="GeneTree" id="ENSGT00390000008240"/>
<gene>
    <name evidence="8" type="primary">DUOXA2</name>
</gene>
<dbReference type="PANTHER" id="PTHR31158:SF1">
    <property type="entry name" value="DOXA1 FACTOR-RELATED"/>
    <property type="match status" value="1"/>
</dbReference>
<protein>
    <submittedName>
        <fullName evidence="8">Dual oxidase maturation factor 2</fullName>
    </submittedName>
</protein>
<dbReference type="InterPro" id="IPR018469">
    <property type="entry name" value="Dual_oxidase_maturation_fac"/>
</dbReference>
<evidence type="ECO:0000256" key="4">
    <source>
        <dbReference type="ARBA" id="ARBA00022989"/>
    </source>
</evidence>
<name>A0A3B4GXL9_9CICH</name>
<comment type="similarity">
    <text evidence="2">Belongs to the DUOXA family.</text>
</comment>
<dbReference type="Ensembl" id="ENSPNYT00000028360.1">
    <property type="protein sequence ID" value="ENSPNYP00000027685.1"/>
    <property type="gene ID" value="ENSPNYG00000020837.1"/>
</dbReference>
<dbReference type="AlphaFoldDB" id="A0A3B4GXL9"/>
<sequence>MTFYDDIYPFYTVQRTPFIFSSRLLTIILVFLVLAVSLLLILPGIRGKSRLFWTFRIFSTYKSFSNAVVNAEIGLHVGLYGINVTLKGNPVVQFNETIDYNEMFTWHDTIEEYEEALEKGLPNPILYIAEKFTPSSPCGLIFQYRYSGRYASATLWTAFCCWMLANILFSMPVIRYAGYMVVATAAFIFFSMISFTTIMNVPQCVFYIGTDSFETEYSHSFWLALATGKHMNLHIDFACFALEFIIPSPTVTNSGDFQASCAPSLGFLWCCLTFCMSCLTVSLKQLSLSN</sequence>
<evidence type="ECO:0000256" key="5">
    <source>
        <dbReference type="ARBA" id="ARBA00023136"/>
    </source>
</evidence>
<evidence type="ECO:0000256" key="3">
    <source>
        <dbReference type="ARBA" id="ARBA00022692"/>
    </source>
</evidence>
<keyword evidence="3 7" id="KW-0812">Transmembrane</keyword>
<evidence type="ECO:0000256" key="1">
    <source>
        <dbReference type="ARBA" id="ARBA00004141"/>
    </source>
</evidence>
<feature type="transmembrane region" description="Helical" evidence="7">
    <location>
        <begin position="176"/>
        <end position="201"/>
    </location>
</feature>
<feature type="transmembrane region" description="Helical" evidence="7">
    <location>
        <begin position="150"/>
        <end position="170"/>
    </location>
</feature>
<keyword evidence="5 7" id="KW-0472">Membrane</keyword>
<dbReference type="GO" id="GO:0005789">
    <property type="term" value="C:endoplasmic reticulum membrane"/>
    <property type="evidence" value="ECO:0007669"/>
    <property type="project" value="InterPro"/>
</dbReference>
<comment type="subcellular location">
    <subcellularLocation>
        <location evidence="1">Membrane</location>
        <topology evidence="1">Multi-pass membrane protein</topology>
    </subcellularLocation>
</comment>
<evidence type="ECO:0000313" key="8">
    <source>
        <dbReference type="Ensembl" id="ENSPNYP00000027685.1"/>
    </source>
</evidence>
<organism evidence="8">
    <name type="scientific">Pundamilia nyererei</name>
    <dbReference type="NCBI Taxonomy" id="303518"/>
    <lineage>
        <taxon>Eukaryota</taxon>
        <taxon>Metazoa</taxon>
        <taxon>Chordata</taxon>
        <taxon>Craniata</taxon>
        <taxon>Vertebrata</taxon>
        <taxon>Euteleostomi</taxon>
        <taxon>Actinopterygii</taxon>
        <taxon>Neopterygii</taxon>
        <taxon>Teleostei</taxon>
        <taxon>Neoteleostei</taxon>
        <taxon>Acanthomorphata</taxon>
        <taxon>Ovalentaria</taxon>
        <taxon>Cichlomorphae</taxon>
        <taxon>Cichliformes</taxon>
        <taxon>Cichlidae</taxon>
        <taxon>African cichlids</taxon>
        <taxon>Pseudocrenilabrinae</taxon>
        <taxon>Haplochromini</taxon>
        <taxon>Pundamilia</taxon>
    </lineage>
</organism>
<evidence type="ECO:0000256" key="6">
    <source>
        <dbReference type="ARBA" id="ARBA00023180"/>
    </source>
</evidence>